<dbReference type="SUPFAM" id="SSF52540">
    <property type="entry name" value="P-loop containing nucleoside triphosphate hydrolases"/>
    <property type="match status" value="1"/>
</dbReference>
<proteinExistence type="predicted"/>
<evidence type="ECO:0000256" key="3">
    <source>
        <dbReference type="ARBA" id="ARBA00022967"/>
    </source>
</evidence>
<organism evidence="6 7">
    <name type="scientific">Dictyobacter formicarum</name>
    <dbReference type="NCBI Taxonomy" id="2778368"/>
    <lineage>
        <taxon>Bacteria</taxon>
        <taxon>Bacillati</taxon>
        <taxon>Chloroflexota</taxon>
        <taxon>Ktedonobacteria</taxon>
        <taxon>Ktedonobacterales</taxon>
        <taxon>Dictyobacteraceae</taxon>
        <taxon>Dictyobacter</taxon>
    </lineage>
</organism>
<sequence>MGENEKLALRRKIGFIFQEFNLVDRLSVMNNVLTGRLGYINSFYAMLGYFSHEHREKALECLGRVNMLQRATYRADQLSGGEKQRVAIARALAQDPLIMLADEPVASLDPELSWSVMGDLRKAAKELGVSTIVNIHDIETAKHFADRIIGIAQGRILYDGSPALLTDSLLQEIYRGVNPAARSRYEHVSQQNE</sequence>
<feature type="domain" description="ABC transporter" evidence="5">
    <location>
        <begin position="2"/>
        <end position="178"/>
    </location>
</feature>
<dbReference type="PROSITE" id="PS00211">
    <property type="entry name" value="ABC_TRANSPORTER_1"/>
    <property type="match status" value="1"/>
</dbReference>
<evidence type="ECO:0000259" key="5">
    <source>
        <dbReference type="PROSITE" id="PS50893"/>
    </source>
</evidence>
<dbReference type="Proteomes" id="UP000635565">
    <property type="component" value="Unassembled WGS sequence"/>
</dbReference>
<protein>
    <recommendedName>
        <fullName evidence="5">ABC transporter domain-containing protein</fullName>
    </recommendedName>
</protein>
<gene>
    <name evidence="6" type="ORF">KSZ_19120</name>
</gene>
<dbReference type="PANTHER" id="PTHR43166">
    <property type="entry name" value="AMINO ACID IMPORT ATP-BINDING PROTEIN"/>
    <property type="match status" value="1"/>
</dbReference>
<dbReference type="EMBL" id="BNJJ01000004">
    <property type="protein sequence ID" value="GHO83906.1"/>
    <property type="molecule type" value="Genomic_DNA"/>
</dbReference>
<keyword evidence="4" id="KW-0472">Membrane</keyword>
<dbReference type="InterPro" id="IPR050086">
    <property type="entry name" value="MetN_ABC_transporter-like"/>
</dbReference>
<dbReference type="Gene3D" id="3.40.50.300">
    <property type="entry name" value="P-loop containing nucleotide triphosphate hydrolases"/>
    <property type="match status" value="1"/>
</dbReference>
<evidence type="ECO:0000256" key="4">
    <source>
        <dbReference type="ARBA" id="ARBA00023136"/>
    </source>
</evidence>
<dbReference type="Pfam" id="PF00005">
    <property type="entry name" value="ABC_tran"/>
    <property type="match status" value="1"/>
</dbReference>
<evidence type="ECO:0000256" key="2">
    <source>
        <dbReference type="ARBA" id="ARBA00022475"/>
    </source>
</evidence>
<dbReference type="InterPro" id="IPR017871">
    <property type="entry name" value="ABC_transporter-like_CS"/>
</dbReference>
<dbReference type="PROSITE" id="PS50893">
    <property type="entry name" value="ABC_TRANSPORTER_2"/>
    <property type="match status" value="1"/>
</dbReference>
<keyword evidence="1" id="KW-0813">Transport</keyword>
<dbReference type="PANTHER" id="PTHR43166:SF6">
    <property type="entry name" value="PHOSPHONATES IMPORT ATP-BINDING PROTEIN PHNC"/>
    <property type="match status" value="1"/>
</dbReference>
<dbReference type="InterPro" id="IPR003439">
    <property type="entry name" value="ABC_transporter-like_ATP-bd"/>
</dbReference>
<reference evidence="6 7" key="1">
    <citation type="journal article" date="2021" name="Int. J. Syst. Evol. Microbiol.">
        <title>Reticulibacter mediterranei gen. nov., sp. nov., within the new family Reticulibacteraceae fam. nov., and Ktedonospora formicarum gen. nov., sp. nov., Ktedonobacter robiniae sp. nov., Dictyobacter formicarum sp. nov. and Dictyobacter arantiisoli sp. nov., belonging to the class Ktedonobacteria.</title>
        <authorList>
            <person name="Yabe S."/>
            <person name="Zheng Y."/>
            <person name="Wang C.M."/>
            <person name="Sakai Y."/>
            <person name="Abe K."/>
            <person name="Yokota A."/>
            <person name="Donadio S."/>
            <person name="Cavaletti L."/>
            <person name="Monciardini P."/>
        </authorList>
    </citation>
    <scope>NUCLEOTIDE SEQUENCE [LARGE SCALE GENOMIC DNA]</scope>
    <source>
        <strain evidence="6 7">SOSP1-9</strain>
    </source>
</reference>
<evidence type="ECO:0000313" key="7">
    <source>
        <dbReference type="Proteomes" id="UP000635565"/>
    </source>
</evidence>
<dbReference type="InterPro" id="IPR027417">
    <property type="entry name" value="P-loop_NTPase"/>
</dbReference>
<keyword evidence="7" id="KW-1185">Reference proteome</keyword>
<keyword evidence="3" id="KW-1278">Translocase</keyword>
<evidence type="ECO:0000313" key="6">
    <source>
        <dbReference type="EMBL" id="GHO83906.1"/>
    </source>
</evidence>
<accession>A0ABQ3VEH8</accession>
<name>A0ABQ3VEH8_9CHLR</name>
<keyword evidence="2" id="KW-1003">Cell membrane</keyword>
<evidence type="ECO:0000256" key="1">
    <source>
        <dbReference type="ARBA" id="ARBA00022448"/>
    </source>
</evidence>
<comment type="caution">
    <text evidence="6">The sequence shown here is derived from an EMBL/GenBank/DDBJ whole genome shotgun (WGS) entry which is preliminary data.</text>
</comment>